<gene>
    <name evidence="2" type="ORF">HGB44_24890</name>
</gene>
<dbReference type="InterPro" id="IPR013382">
    <property type="entry name" value="CRISPR-assoc_prot_Cse2"/>
</dbReference>
<comment type="caution">
    <text evidence="2">The sequence shown here is derived from an EMBL/GenBank/DDBJ whole genome shotgun (WGS) entry which is preliminary data.</text>
</comment>
<dbReference type="Proteomes" id="UP000553209">
    <property type="component" value="Unassembled WGS sequence"/>
</dbReference>
<name>A0A7X6MGH9_9ACTN</name>
<organism evidence="2 3">
    <name type="scientific">Nocardiopsis alborubida</name>
    <dbReference type="NCBI Taxonomy" id="146802"/>
    <lineage>
        <taxon>Bacteria</taxon>
        <taxon>Bacillati</taxon>
        <taxon>Actinomycetota</taxon>
        <taxon>Actinomycetes</taxon>
        <taxon>Streptosporangiales</taxon>
        <taxon>Nocardiopsidaceae</taxon>
        <taxon>Nocardiopsis</taxon>
    </lineage>
</organism>
<sequence>MSKAREVLRAADRMAEDLEDRVRDEPAVRAVLRRASGKRVEDPAVLPVHGFVARYLDRLLTSIESDGKARWWFPERDVERAFYGVAAMIAAQPRQARDRVSAEDDENSPEQAPQDASPADRETPGEEGAEQRDTDPLRRHANLGTTLGKAVTKGQLKADTTEERLHLLCRQSADGVHAQLPRLILHARDKDVRIDWGRLTLDLSRWGADRDSVAKEWVQGYHRTIETERARREEARAQHTSTDDTKDHAA</sequence>
<evidence type="ECO:0000313" key="2">
    <source>
        <dbReference type="EMBL" id="NKZ00882.1"/>
    </source>
</evidence>
<evidence type="ECO:0000313" key="3">
    <source>
        <dbReference type="Proteomes" id="UP000553209"/>
    </source>
</evidence>
<protein>
    <submittedName>
        <fullName evidence="2">Type I-E CRISPR-associated protein Cse2/CasB</fullName>
    </submittedName>
</protein>
<feature type="region of interest" description="Disordered" evidence="1">
    <location>
        <begin position="226"/>
        <end position="250"/>
    </location>
</feature>
<feature type="compositionally biased region" description="Basic and acidic residues" evidence="1">
    <location>
        <begin position="118"/>
        <end position="138"/>
    </location>
</feature>
<dbReference type="NCBIfam" id="TIGR02548">
    <property type="entry name" value="casB_cse2"/>
    <property type="match status" value="1"/>
</dbReference>
<dbReference type="InterPro" id="IPR038287">
    <property type="entry name" value="Cse2_sf"/>
</dbReference>
<accession>A0A7X6MGH9</accession>
<feature type="region of interest" description="Disordered" evidence="1">
    <location>
        <begin position="94"/>
        <end position="156"/>
    </location>
</feature>
<proteinExistence type="predicted"/>
<dbReference type="EMBL" id="JAAXPG010000028">
    <property type="protein sequence ID" value="NKZ00882.1"/>
    <property type="molecule type" value="Genomic_DNA"/>
</dbReference>
<keyword evidence="3" id="KW-1185">Reference proteome</keyword>
<reference evidence="2 3" key="1">
    <citation type="submission" date="2020-04" db="EMBL/GenBank/DDBJ databases">
        <title>MicrobeNet Type strains.</title>
        <authorList>
            <person name="Nicholson A.C."/>
        </authorList>
    </citation>
    <scope>NUCLEOTIDE SEQUENCE [LARGE SCALE GENOMIC DNA]</scope>
    <source>
        <strain evidence="2 3">ATCC 23612</strain>
    </source>
</reference>
<evidence type="ECO:0000256" key="1">
    <source>
        <dbReference type="SAM" id="MobiDB-lite"/>
    </source>
</evidence>
<dbReference type="Gene3D" id="1.10.520.40">
    <property type="entry name" value="CRISPR-associated protein Cse2"/>
    <property type="match status" value="1"/>
</dbReference>
<dbReference type="Pfam" id="PF09485">
    <property type="entry name" value="CRISPR_Cse2"/>
    <property type="match status" value="1"/>
</dbReference>
<dbReference type="RefSeq" id="WP_082768479.1">
    <property type="nucleotide sequence ID" value="NZ_JAAXPG010000028.1"/>
</dbReference>
<dbReference type="AlphaFoldDB" id="A0A7X6MGH9"/>